<evidence type="ECO:0000256" key="10">
    <source>
        <dbReference type="SAM" id="SignalP"/>
    </source>
</evidence>
<keyword evidence="12" id="KW-1185">Reference proteome</keyword>
<evidence type="ECO:0000259" key="11">
    <source>
        <dbReference type="Pfam" id="PF23598"/>
    </source>
</evidence>
<dbReference type="GeneID" id="115738740"/>
<protein>
    <submittedName>
        <fullName evidence="13">Probable inactive leucine-rich repeat receptor kinase XIAO</fullName>
    </submittedName>
</protein>
<dbReference type="GO" id="GO:0016020">
    <property type="term" value="C:membrane"/>
    <property type="evidence" value="ECO:0007669"/>
    <property type="project" value="UniProtKB-SubCell"/>
</dbReference>
<keyword evidence="3" id="KW-0433">Leucine-rich repeat</keyword>
<evidence type="ECO:0000256" key="8">
    <source>
        <dbReference type="ARBA" id="ARBA00023136"/>
    </source>
</evidence>
<keyword evidence="6" id="KW-0677">Repeat</keyword>
<comment type="subcellular location">
    <subcellularLocation>
        <location evidence="1">Membrane</location>
        <topology evidence="1">Single-pass type I membrane protein</topology>
    </subcellularLocation>
</comment>
<dbReference type="Pfam" id="PF23598">
    <property type="entry name" value="LRR_14"/>
    <property type="match status" value="1"/>
</dbReference>
<dbReference type="OrthoDB" id="676979at2759"/>
<dbReference type="InterPro" id="IPR053213">
    <property type="entry name" value="RLP29"/>
</dbReference>
<keyword evidence="4" id="KW-0812">Transmembrane</keyword>
<sequence>MPPLSSSLSLTLFVLAIAPFSRLFLPADSRTHPGDIRVLKALKASIDPKSVSPGSCVGSWDFSVDPCDRAFSDRFTCGLRCDVAVSNASRVTEIALDSAGYSGSLSSVPWDDGVLYLQTLDVSYNSFAGSVPGSLSRLTSLRRLRLSRNSLSGQLPASLGSLAALEELSLDGNNFHGGIPSSFNRLAGLKRLELQGNNLSGELLSNLGSLQSLNFLDASDNNFSGVVPASLPPSLVELSLRNNRLRGDLPEIISVRAKLLQVLDLSRNELSGAVPSALFEHPSLEQLTLSHNNFTSLHAPPAGGANSRLVAVDLSYNNLRGLLPGFMAVRPRLSALSLEHNMFTGMIPVPYALRVRDAAAVEGRGGTAIRRLLLGGNYLFGPIPGPLMGLRPGSANVSLVDNCLYRCPDEFFFCRGGDQKSPVDCKSFSPAIP</sequence>
<comment type="similarity">
    <text evidence="2">Belongs to the RLP family.</text>
</comment>
<organism evidence="12 13">
    <name type="scientific">Rhodamnia argentea</name>
    <dbReference type="NCBI Taxonomy" id="178133"/>
    <lineage>
        <taxon>Eukaryota</taxon>
        <taxon>Viridiplantae</taxon>
        <taxon>Streptophyta</taxon>
        <taxon>Embryophyta</taxon>
        <taxon>Tracheophyta</taxon>
        <taxon>Spermatophyta</taxon>
        <taxon>Magnoliopsida</taxon>
        <taxon>eudicotyledons</taxon>
        <taxon>Gunneridae</taxon>
        <taxon>Pentapetalae</taxon>
        <taxon>rosids</taxon>
        <taxon>malvids</taxon>
        <taxon>Myrtales</taxon>
        <taxon>Myrtaceae</taxon>
        <taxon>Myrtoideae</taxon>
        <taxon>Myrteae</taxon>
        <taxon>Australasian group</taxon>
        <taxon>Rhodamnia</taxon>
    </lineage>
</organism>
<dbReference type="GO" id="GO:0016301">
    <property type="term" value="F:kinase activity"/>
    <property type="evidence" value="ECO:0007669"/>
    <property type="project" value="UniProtKB-KW"/>
</dbReference>
<feature type="signal peptide" evidence="10">
    <location>
        <begin position="1"/>
        <end position="29"/>
    </location>
</feature>
<keyword evidence="13" id="KW-0675">Receptor</keyword>
<evidence type="ECO:0000256" key="7">
    <source>
        <dbReference type="ARBA" id="ARBA00022989"/>
    </source>
</evidence>
<dbReference type="InterPro" id="IPR055414">
    <property type="entry name" value="LRR_R13L4/SHOC2-like"/>
</dbReference>
<evidence type="ECO:0000256" key="6">
    <source>
        <dbReference type="ARBA" id="ARBA00022737"/>
    </source>
</evidence>
<accession>A0A8B8NXN7</accession>
<evidence type="ECO:0000256" key="4">
    <source>
        <dbReference type="ARBA" id="ARBA00022692"/>
    </source>
</evidence>
<dbReference type="FunFam" id="3.80.10.10:FF:000041">
    <property type="entry name" value="LRR receptor-like serine/threonine-protein kinase ERECTA"/>
    <property type="match status" value="2"/>
</dbReference>
<dbReference type="AlphaFoldDB" id="A0A8B8NXN7"/>
<keyword evidence="13" id="KW-0808">Transferase</keyword>
<keyword evidence="7" id="KW-1133">Transmembrane helix</keyword>
<evidence type="ECO:0000313" key="13">
    <source>
        <dbReference type="RefSeq" id="XP_030527312.1"/>
    </source>
</evidence>
<keyword evidence="5 10" id="KW-0732">Signal</keyword>
<dbReference type="KEGG" id="rarg:115738740"/>
<dbReference type="PANTHER" id="PTHR48009">
    <property type="entry name" value="LEUCINE-RICH REPEAT (LRR) FAMILY PROTEIN"/>
    <property type="match status" value="1"/>
</dbReference>
<gene>
    <name evidence="13" type="primary">LOC115738740</name>
</gene>
<feature type="chain" id="PRO_5034115216" evidence="10">
    <location>
        <begin position="30"/>
        <end position="433"/>
    </location>
</feature>
<dbReference type="SUPFAM" id="SSF52058">
    <property type="entry name" value="L domain-like"/>
    <property type="match status" value="1"/>
</dbReference>
<dbReference type="PANTHER" id="PTHR48009:SF12">
    <property type="entry name" value="LEUCINE-RICH REPEAT RECEPTOR-LIKE PROTEIN KINASE PEPR2"/>
    <property type="match status" value="1"/>
</dbReference>
<evidence type="ECO:0000256" key="2">
    <source>
        <dbReference type="ARBA" id="ARBA00009592"/>
    </source>
</evidence>
<proteinExistence type="inferred from homology"/>
<evidence type="ECO:0000313" key="12">
    <source>
        <dbReference type="Proteomes" id="UP000827889"/>
    </source>
</evidence>
<reference evidence="12" key="1">
    <citation type="submission" date="2025-05" db="UniProtKB">
        <authorList>
            <consortium name="RefSeq"/>
        </authorList>
    </citation>
    <scope>NUCLEOTIDE SEQUENCE [LARGE SCALE GENOMIC DNA]</scope>
</reference>
<evidence type="ECO:0000256" key="3">
    <source>
        <dbReference type="ARBA" id="ARBA00022614"/>
    </source>
</evidence>
<evidence type="ECO:0000256" key="5">
    <source>
        <dbReference type="ARBA" id="ARBA00022729"/>
    </source>
</evidence>
<keyword evidence="9" id="KW-0325">Glycoprotein</keyword>
<dbReference type="InterPro" id="IPR032675">
    <property type="entry name" value="LRR_dom_sf"/>
</dbReference>
<name>A0A8B8NXN7_9MYRT</name>
<feature type="domain" description="Disease resistance R13L4/SHOC-2-like LRR" evidence="11">
    <location>
        <begin position="116"/>
        <end position="293"/>
    </location>
</feature>
<reference evidence="13" key="2">
    <citation type="submission" date="2025-08" db="UniProtKB">
        <authorList>
            <consortium name="RefSeq"/>
        </authorList>
    </citation>
    <scope>IDENTIFICATION</scope>
    <source>
        <tissue evidence="13">Leaf</tissue>
    </source>
</reference>
<keyword evidence="13" id="KW-0418">Kinase</keyword>
<dbReference type="RefSeq" id="XP_030527312.1">
    <property type="nucleotide sequence ID" value="XM_030671452.1"/>
</dbReference>
<keyword evidence="8" id="KW-0472">Membrane</keyword>
<evidence type="ECO:0000256" key="9">
    <source>
        <dbReference type="ARBA" id="ARBA00023180"/>
    </source>
</evidence>
<dbReference type="Gene3D" id="3.80.10.10">
    <property type="entry name" value="Ribonuclease Inhibitor"/>
    <property type="match status" value="2"/>
</dbReference>
<evidence type="ECO:0000256" key="1">
    <source>
        <dbReference type="ARBA" id="ARBA00004479"/>
    </source>
</evidence>
<dbReference type="Proteomes" id="UP000827889">
    <property type="component" value="Chromosome 2"/>
</dbReference>